<gene>
    <name evidence="2" type="ORF">LCGC14_0577800</name>
</gene>
<feature type="compositionally biased region" description="Acidic residues" evidence="1">
    <location>
        <begin position="49"/>
        <end position="87"/>
    </location>
</feature>
<feature type="region of interest" description="Disordered" evidence="1">
    <location>
        <begin position="341"/>
        <end position="366"/>
    </location>
</feature>
<proteinExistence type="predicted"/>
<name>A0A0F9RMD1_9ZZZZ</name>
<evidence type="ECO:0000256" key="1">
    <source>
        <dbReference type="SAM" id="MobiDB-lite"/>
    </source>
</evidence>
<comment type="caution">
    <text evidence="2">The sequence shown here is derived from an EMBL/GenBank/DDBJ whole genome shotgun (WGS) entry which is preliminary data.</text>
</comment>
<dbReference type="AlphaFoldDB" id="A0A0F9RMD1"/>
<feature type="compositionally biased region" description="Basic and acidic residues" evidence="1">
    <location>
        <begin position="1"/>
        <end position="29"/>
    </location>
</feature>
<evidence type="ECO:0000313" key="2">
    <source>
        <dbReference type="EMBL" id="KKN55889.1"/>
    </source>
</evidence>
<reference evidence="2" key="1">
    <citation type="journal article" date="2015" name="Nature">
        <title>Complex archaea that bridge the gap between prokaryotes and eukaryotes.</title>
        <authorList>
            <person name="Spang A."/>
            <person name="Saw J.H."/>
            <person name="Jorgensen S.L."/>
            <person name="Zaremba-Niedzwiedzka K."/>
            <person name="Martijn J."/>
            <person name="Lind A.E."/>
            <person name="van Eijk R."/>
            <person name="Schleper C."/>
            <person name="Guy L."/>
            <person name="Ettema T.J."/>
        </authorList>
    </citation>
    <scope>NUCLEOTIDE SEQUENCE</scope>
</reference>
<organism evidence="2">
    <name type="scientific">marine sediment metagenome</name>
    <dbReference type="NCBI Taxonomy" id="412755"/>
    <lineage>
        <taxon>unclassified sequences</taxon>
        <taxon>metagenomes</taxon>
        <taxon>ecological metagenomes</taxon>
    </lineage>
</organism>
<feature type="region of interest" description="Disordered" evidence="1">
    <location>
        <begin position="1"/>
        <end position="104"/>
    </location>
</feature>
<accession>A0A0F9RMD1</accession>
<protein>
    <submittedName>
        <fullName evidence="2">Uncharacterized protein</fullName>
    </submittedName>
</protein>
<dbReference type="EMBL" id="LAZR01000867">
    <property type="protein sequence ID" value="KKN55889.1"/>
    <property type="molecule type" value="Genomic_DNA"/>
</dbReference>
<sequence length="382" mass="42464">MREMAKELKEGNAGDHTEGLKEVDEKAITEPELVNTVEERLKSLNELVSGDEPEALPDGDTDSTPDPPDEKDDVEIDEEVDEIDDGDPTLVKDGVNTDSEDGNDVTIPDAYVRAAIHNGMKQEDVDFLVKQDPKLALSTFTSMYNSVTNASKEWSQLGRAKVEQERAIAEADSRRVVEKSQHDVDPLIGKLKETYGDDPLIEVVTKLLADRPTPVTTAPVSQPADLYQTATARANASANASTDARVNVFFGSNAMKPYEDFYGMMGLSQSFNDLSNGQQEHRLNVMQEAEYIMTGLRMRGIDLPVEQVLEKAHLVVTEPIREQVIRENLKKNAVTRKKAMTFRPSKSKKTTNAVVDSQRKPQSRQELLSRVEQRLAGVPNLR</sequence>